<dbReference type="EMBL" id="BBJM01000030">
    <property type="protein sequence ID" value="GAK48448.1"/>
    <property type="molecule type" value="Genomic_DNA"/>
</dbReference>
<proteinExistence type="predicted"/>
<comment type="caution">
    <text evidence="1">The sequence shown here is derived from an EMBL/GenBank/DDBJ whole genome shotgun (WGS) entry which is preliminary data.</text>
</comment>
<gene>
    <name evidence="1" type="ORF">LOSG293_300190</name>
</gene>
<evidence type="ECO:0000313" key="2">
    <source>
        <dbReference type="Proteomes" id="UP000028700"/>
    </source>
</evidence>
<dbReference type="eggNOG" id="ENOG5030BED">
    <property type="taxonomic scope" value="Bacteria"/>
</dbReference>
<sequence>MALIVELPLILDQVITFRYRDGTSFKYDVAKSPFYQTQYGVRLDLLDQDDEVYQQIIVSFEKDSLLSNEFEVNGQQFQIQLKKEAQE</sequence>
<dbReference type="OrthoDB" id="2307363at2"/>
<dbReference type="AlphaFoldDB" id="A0A081BK80"/>
<accession>A0A081BK80</accession>
<dbReference type="RefSeq" id="WP_034529036.1">
    <property type="nucleotide sequence ID" value="NZ_BBAZ01000029.1"/>
</dbReference>
<evidence type="ECO:0000313" key="1">
    <source>
        <dbReference type="EMBL" id="GAK48448.1"/>
    </source>
</evidence>
<protein>
    <submittedName>
        <fullName evidence="1">Uncharacterized protein</fullName>
    </submittedName>
</protein>
<dbReference type="Proteomes" id="UP000028700">
    <property type="component" value="Unassembled WGS sequence"/>
</dbReference>
<organism evidence="1 2">
    <name type="scientific">Secundilactobacillus oryzae JCM 18671</name>
    <dbReference type="NCBI Taxonomy" id="1291743"/>
    <lineage>
        <taxon>Bacteria</taxon>
        <taxon>Bacillati</taxon>
        <taxon>Bacillota</taxon>
        <taxon>Bacilli</taxon>
        <taxon>Lactobacillales</taxon>
        <taxon>Lactobacillaceae</taxon>
        <taxon>Secundilactobacillus</taxon>
    </lineage>
</organism>
<name>A0A081BK80_9LACO</name>
<reference evidence="1" key="1">
    <citation type="journal article" date="2014" name="Genome Announc.">
        <title>Draft Genome Sequence of Lactobacillus oryzae Strain SG293T.</title>
        <authorList>
            <person name="Tanizawa Y."/>
            <person name="Fujisawa T."/>
            <person name="Mochizuki T."/>
            <person name="Kaminuma E."/>
            <person name="Nakamura Y."/>
            <person name="Tohno M."/>
        </authorList>
    </citation>
    <scope>NUCLEOTIDE SEQUENCE [LARGE SCALE GENOMIC DNA]</scope>
    <source>
        <strain evidence="1">SG293</strain>
    </source>
</reference>
<keyword evidence="2" id="KW-1185">Reference proteome</keyword>